<evidence type="ECO:0000313" key="3">
    <source>
        <dbReference type="Proteomes" id="UP001596222"/>
    </source>
</evidence>
<protein>
    <recommendedName>
        <fullName evidence="4">Sigma-70 family RNA polymerase sigma factor</fullName>
    </recommendedName>
</protein>
<feature type="region of interest" description="Disordered" evidence="1">
    <location>
        <begin position="1"/>
        <end position="40"/>
    </location>
</feature>
<reference evidence="3" key="1">
    <citation type="journal article" date="2019" name="Int. J. Syst. Evol. Microbiol.">
        <title>The Global Catalogue of Microorganisms (GCM) 10K type strain sequencing project: providing services to taxonomists for standard genome sequencing and annotation.</title>
        <authorList>
            <consortium name="The Broad Institute Genomics Platform"/>
            <consortium name="The Broad Institute Genome Sequencing Center for Infectious Disease"/>
            <person name="Wu L."/>
            <person name="Ma J."/>
        </authorList>
    </citation>
    <scope>NUCLEOTIDE SEQUENCE [LARGE SCALE GENOMIC DNA]</scope>
    <source>
        <strain evidence="3">CGMCC 4.1641</strain>
    </source>
</reference>
<dbReference type="EMBL" id="JBHSKJ010000004">
    <property type="protein sequence ID" value="MFC5144599.1"/>
    <property type="molecule type" value="Genomic_DNA"/>
</dbReference>
<dbReference type="Proteomes" id="UP001596222">
    <property type="component" value="Unassembled WGS sequence"/>
</dbReference>
<keyword evidence="3" id="KW-1185">Reference proteome</keyword>
<name>A0ABV9ZZ06_9ACTN</name>
<evidence type="ECO:0000313" key="2">
    <source>
        <dbReference type="EMBL" id="MFC5144599.1"/>
    </source>
</evidence>
<evidence type="ECO:0000256" key="1">
    <source>
        <dbReference type="SAM" id="MobiDB-lite"/>
    </source>
</evidence>
<organism evidence="2 3">
    <name type="scientific">Streptomyces aureoversilis</name>
    <dbReference type="NCBI Taxonomy" id="67277"/>
    <lineage>
        <taxon>Bacteria</taxon>
        <taxon>Bacillati</taxon>
        <taxon>Actinomycetota</taxon>
        <taxon>Actinomycetes</taxon>
        <taxon>Kitasatosporales</taxon>
        <taxon>Streptomycetaceae</taxon>
        <taxon>Streptomyces</taxon>
    </lineage>
</organism>
<gene>
    <name evidence="2" type="ORF">ACFPP6_07895</name>
</gene>
<comment type="caution">
    <text evidence="2">The sequence shown here is derived from an EMBL/GenBank/DDBJ whole genome shotgun (WGS) entry which is preliminary data.</text>
</comment>
<dbReference type="RefSeq" id="WP_382038557.1">
    <property type="nucleotide sequence ID" value="NZ_JBHSKJ010000004.1"/>
</dbReference>
<sequence length="258" mass="28399">MGWAEPAGGDAESPAAPEGGRTAGSRARGDGQEPLGGARPADIRTVEALRRHDFQGPAWDVFIGMLQQECRGPVEAWIRDGRMLDRAKRMGRAVTALSPALRELLRHDEIARYDLAQDALLAGARVLHKVLKDGRWDPQRSSLKTTFVNMVILQFSTVAKAWAASQEYREHEDMGEDLPDPPALGAADQFTAAENWADLDARFRGEGETVRAMIRLRGMGRAPKDIATELGLPYRSAEGIWRRFTTKARDQGSDGRPA</sequence>
<proteinExistence type="predicted"/>
<accession>A0ABV9ZZ06</accession>
<evidence type="ECO:0008006" key="4">
    <source>
        <dbReference type="Google" id="ProtNLM"/>
    </source>
</evidence>